<gene>
    <name evidence="2" type="ORF">R1sor_024631</name>
</gene>
<feature type="signal peptide" evidence="1">
    <location>
        <begin position="1"/>
        <end position="19"/>
    </location>
</feature>
<comment type="caution">
    <text evidence="2">The sequence shown here is derived from an EMBL/GenBank/DDBJ whole genome shotgun (WGS) entry which is preliminary data.</text>
</comment>
<evidence type="ECO:0000313" key="2">
    <source>
        <dbReference type="EMBL" id="KAL3681675.1"/>
    </source>
</evidence>
<dbReference type="Proteomes" id="UP001633002">
    <property type="component" value="Unassembled WGS sequence"/>
</dbReference>
<name>A0ABD3GR20_9MARC</name>
<protein>
    <recommendedName>
        <fullName evidence="4">Reverse transcriptase zinc-binding domain-containing protein</fullName>
    </recommendedName>
</protein>
<reference evidence="2 3" key="1">
    <citation type="submission" date="2024-09" db="EMBL/GenBank/DDBJ databases">
        <title>Chromosome-scale assembly of Riccia sorocarpa.</title>
        <authorList>
            <person name="Paukszto L."/>
        </authorList>
    </citation>
    <scope>NUCLEOTIDE SEQUENCE [LARGE SCALE GENOMIC DNA]</scope>
    <source>
        <strain evidence="2">LP-2024</strain>
        <tissue evidence="2">Aerial parts of the thallus</tissue>
    </source>
</reference>
<feature type="chain" id="PRO_5044823754" description="Reverse transcriptase zinc-binding domain-containing protein" evidence="1">
    <location>
        <begin position="20"/>
        <end position="278"/>
    </location>
</feature>
<sequence>MSNWPLLVTLLSSQILAPGSIFALKAWSAEDGKSLDPSWSASTIYAKLRQNKLTAQGVWVNSKWGFVWPLPRWLICWRYMSLKGLSQRNKIFVWRISVAAFYVGKNAWRLGFSDFSCTFCGGGVEDISHVIWLCPRWYGFWLDVSRRLPGWEQILPLRDHLLTLPHVLFWAVNAPSNEALFKVWFLAVAWRVLWAERCTAKFQGKLNSVSLTKIVICLLEEINARCSALDPNWVKEFVRPLISVLSVVPNRFHRLLVETQGALIRSSGQGMKTLISGT</sequence>
<evidence type="ECO:0000256" key="1">
    <source>
        <dbReference type="SAM" id="SignalP"/>
    </source>
</evidence>
<dbReference type="AlphaFoldDB" id="A0ABD3GR20"/>
<evidence type="ECO:0008006" key="4">
    <source>
        <dbReference type="Google" id="ProtNLM"/>
    </source>
</evidence>
<organism evidence="2 3">
    <name type="scientific">Riccia sorocarpa</name>
    <dbReference type="NCBI Taxonomy" id="122646"/>
    <lineage>
        <taxon>Eukaryota</taxon>
        <taxon>Viridiplantae</taxon>
        <taxon>Streptophyta</taxon>
        <taxon>Embryophyta</taxon>
        <taxon>Marchantiophyta</taxon>
        <taxon>Marchantiopsida</taxon>
        <taxon>Marchantiidae</taxon>
        <taxon>Marchantiales</taxon>
        <taxon>Ricciaceae</taxon>
        <taxon>Riccia</taxon>
    </lineage>
</organism>
<accession>A0ABD3GR20</accession>
<keyword evidence="1" id="KW-0732">Signal</keyword>
<keyword evidence="3" id="KW-1185">Reference proteome</keyword>
<evidence type="ECO:0000313" key="3">
    <source>
        <dbReference type="Proteomes" id="UP001633002"/>
    </source>
</evidence>
<dbReference type="EMBL" id="JBJQOH010000007">
    <property type="protein sequence ID" value="KAL3681675.1"/>
    <property type="molecule type" value="Genomic_DNA"/>
</dbReference>
<proteinExistence type="predicted"/>